<comment type="caution">
    <text evidence="3">The sequence shown here is derived from an EMBL/GenBank/DDBJ whole genome shotgun (WGS) entry which is preliminary data.</text>
</comment>
<feature type="non-terminal residue" evidence="3">
    <location>
        <position position="1"/>
    </location>
</feature>
<dbReference type="Proteomes" id="UP001445076">
    <property type="component" value="Unassembled WGS sequence"/>
</dbReference>
<dbReference type="PROSITE" id="PS51155">
    <property type="entry name" value="CHIT_BIND_RR_2"/>
    <property type="match status" value="1"/>
</dbReference>
<dbReference type="Pfam" id="PF00379">
    <property type="entry name" value="Chitin_bind_4"/>
    <property type="match status" value="1"/>
</dbReference>
<proteinExistence type="predicted"/>
<keyword evidence="1" id="KW-0193">Cuticle</keyword>
<accession>A0AAW0XXP8</accession>
<feature type="non-terminal residue" evidence="3">
    <location>
        <position position="265"/>
    </location>
</feature>
<evidence type="ECO:0000313" key="4">
    <source>
        <dbReference type="Proteomes" id="UP001445076"/>
    </source>
</evidence>
<name>A0AAW0XXP8_CHEQU</name>
<gene>
    <name evidence="3" type="ORF">OTU49_000911</name>
</gene>
<feature type="region of interest" description="Disordered" evidence="2">
    <location>
        <begin position="238"/>
        <end position="265"/>
    </location>
</feature>
<keyword evidence="4" id="KW-1185">Reference proteome</keyword>
<evidence type="ECO:0000256" key="1">
    <source>
        <dbReference type="PROSITE-ProRule" id="PRU00497"/>
    </source>
</evidence>
<dbReference type="EMBL" id="JARKIK010000023">
    <property type="protein sequence ID" value="KAK8743916.1"/>
    <property type="molecule type" value="Genomic_DNA"/>
</dbReference>
<dbReference type="AlphaFoldDB" id="A0AAW0XXP8"/>
<sequence>DPYSFSVRVEDHENTNYQSRDEWVGADGITYGWYSLLSADGYFYNYSYTAHPVKGYQVKVTRQDSGIAMKPVHADIFAPATVFSNQGITRFADFAVSGVNNDYESEENMSYEESASTTFAKSLAESLKTTRSQSSSTVPAVSLGPASHLCGFRIVREYGSPGSRTLPIPSGSILCGYSAGSERQGSALSGLFSGAAAGRYGAGSSSGSSQTFSSGSSGASSSSARFSGAAAAAGAASSFGSSSSRFEGSAGASSSSVSRLSASAA</sequence>
<evidence type="ECO:0000313" key="3">
    <source>
        <dbReference type="EMBL" id="KAK8743916.1"/>
    </source>
</evidence>
<dbReference type="GO" id="GO:0042302">
    <property type="term" value="F:structural constituent of cuticle"/>
    <property type="evidence" value="ECO:0007669"/>
    <property type="project" value="UniProtKB-UniRule"/>
</dbReference>
<protein>
    <submittedName>
        <fullName evidence="3">Uncharacterized protein</fullName>
    </submittedName>
</protein>
<reference evidence="3 4" key="1">
    <citation type="journal article" date="2024" name="BMC Genomics">
        <title>Genome assembly of redclaw crayfish (Cherax quadricarinatus) provides insights into its immune adaptation and hypoxia tolerance.</title>
        <authorList>
            <person name="Liu Z."/>
            <person name="Zheng J."/>
            <person name="Li H."/>
            <person name="Fang K."/>
            <person name="Wang S."/>
            <person name="He J."/>
            <person name="Zhou D."/>
            <person name="Weng S."/>
            <person name="Chi M."/>
            <person name="Gu Z."/>
            <person name="He J."/>
            <person name="Li F."/>
            <person name="Wang M."/>
        </authorList>
    </citation>
    <scope>NUCLEOTIDE SEQUENCE [LARGE SCALE GENOMIC DNA]</scope>
    <source>
        <strain evidence="3">ZL_2023a</strain>
    </source>
</reference>
<dbReference type="InterPro" id="IPR000618">
    <property type="entry name" value="Insect_cuticle"/>
</dbReference>
<organism evidence="3 4">
    <name type="scientific">Cherax quadricarinatus</name>
    <name type="common">Australian red claw crayfish</name>
    <dbReference type="NCBI Taxonomy" id="27406"/>
    <lineage>
        <taxon>Eukaryota</taxon>
        <taxon>Metazoa</taxon>
        <taxon>Ecdysozoa</taxon>
        <taxon>Arthropoda</taxon>
        <taxon>Crustacea</taxon>
        <taxon>Multicrustacea</taxon>
        <taxon>Malacostraca</taxon>
        <taxon>Eumalacostraca</taxon>
        <taxon>Eucarida</taxon>
        <taxon>Decapoda</taxon>
        <taxon>Pleocyemata</taxon>
        <taxon>Astacidea</taxon>
        <taxon>Parastacoidea</taxon>
        <taxon>Parastacidae</taxon>
        <taxon>Cherax</taxon>
    </lineage>
</organism>
<evidence type="ECO:0000256" key="2">
    <source>
        <dbReference type="SAM" id="MobiDB-lite"/>
    </source>
</evidence>